<evidence type="ECO:0000313" key="9">
    <source>
        <dbReference type="EMBL" id="CAK1583078.1"/>
    </source>
</evidence>
<dbReference type="GO" id="GO:0060090">
    <property type="term" value="F:molecular adaptor activity"/>
    <property type="evidence" value="ECO:0007669"/>
    <property type="project" value="TreeGrafter"/>
</dbReference>
<sequence>MHTYTHTYTHTHTALLHWPAFHNGAAAGLALVPVAGATIHHSWVVYNKPRVTAHVHTHVHTHAHRTAALLHWPAFHNGAAAGLALVPVAGATIHHSWVVYNKPRGTQDMSTEHAGFLLALGLNGHLRDMPFMNIYEYLVKCNEMISVGLLLGLAATYRGTMDVQATKMMSIHLEPLLPPTSIELDIQQNILVAALLGVGLIYQGTCHAHYAQVLLNEIGKPPGPEMENCVEREGYALAAGLALGLVCVGAAHAAPAHLATRLRAYVLGADRRTLHAAREWCGGNADVTAPGATLALGLLFLRAGDCAPAAWLRAPATPYLLDFVRPDLLMLRVVARGLILWDSIEASEEWIEDQVPATIKPYCFVKPTEENIDYEAMNQAYCNIVAGACFALGLRFAGSGDEEARDAVLQTCARLLGARGRRLADLAGAATLETCLCVCLLAAGMIMSGRGDVAVLRLCRRLRARTAHPARPARPAHAHPAPPALSHGAQMAVHCTIGLLFLAGGRGTLSTSKTAVAALLIAFFPKFPTHSEDNRYHLQAFRHLYVLAVEPRLILPRDLDTGKLCYAHIQVVDLQGVVKEMKAPCIIPELDTLKEVKINDPRYWPIVFQRDQNWDQLKTFLEYTWCIDIKQRAGCLSYVSDPQGFLTILAQTLTLDKTNIWLATPENIELFTNDDKVRSFVKHYLTSETSSSKICANCLLVSKKRGKAEGLVKQCQCRKYSKEEEEHVQALSMVTYECLVKDILCALPIWTTFLKMIKAMKSEPTSYQVWQVKLVVSQVARQARGAAAEMCVDGQDAAAEPLISAEFALAVQQRVCAVLDSWEPRLAAQLRRYLGLSGGRRVGAEWRAALAAYVLYHELSAGAGAGLGPGAGAGSVACARGPLGALAASALAPLLS</sequence>
<evidence type="ECO:0000256" key="6">
    <source>
        <dbReference type="SAM" id="Phobius"/>
    </source>
</evidence>
<evidence type="ECO:0000256" key="5">
    <source>
        <dbReference type="ARBA" id="ARBA00023306"/>
    </source>
</evidence>
<feature type="transmembrane region" description="Helical" evidence="6">
    <location>
        <begin position="234"/>
        <end position="254"/>
    </location>
</feature>
<dbReference type="Pfam" id="PF01851">
    <property type="entry name" value="PC_rep"/>
    <property type="match status" value="1"/>
</dbReference>
<dbReference type="PANTHER" id="PTHR12827">
    <property type="entry name" value="MEIOTIC CHECKPOINT REGULATOR TSG24 FAMILY MEMBER"/>
    <property type="match status" value="1"/>
</dbReference>
<dbReference type="Gene3D" id="1.25.10.10">
    <property type="entry name" value="Leucine-rich Repeat Variant"/>
    <property type="match status" value="2"/>
</dbReference>
<reference evidence="9 10" key="1">
    <citation type="submission" date="2023-11" db="EMBL/GenBank/DDBJ databases">
        <authorList>
            <person name="Hedman E."/>
            <person name="Englund M."/>
            <person name="Stromberg M."/>
            <person name="Nyberg Akerstrom W."/>
            <person name="Nylinder S."/>
            <person name="Jareborg N."/>
            <person name="Kallberg Y."/>
            <person name="Kronander E."/>
        </authorList>
    </citation>
    <scope>NUCLEOTIDE SEQUENCE [LARGE SCALE GENOMIC DNA]</scope>
</reference>
<feature type="domain" description="Anaphase-promoting complex subunit 1 beta-sandwich" evidence="8">
    <location>
        <begin position="552"/>
        <end position="632"/>
    </location>
</feature>
<evidence type="ECO:0000259" key="8">
    <source>
        <dbReference type="Pfam" id="PF21282"/>
    </source>
</evidence>
<evidence type="ECO:0000259" key="7">
    <source>
        <dbReference type="Pfam" id="PF18122"/>
    </source>
</evidence>
<evidence type="ECO:0000256" key="1">
    <source>
        <dbReference type="ARBA" id="ARBA00010547"/>
    </source>
</evidence>
<evidence type="ECO:0000256" key="2">
    <source>
        <dbReference type="ARBA" id="ARBA00022618"/>
    </source>
</evidence>
<keyword evidence="2" id="KW-0132">Cell division</keyword>
<comment type="caution">
    <text evidence="9">The sequence shown here is derived from an EMBL/GenBank/DDBJ whole genome shotgun (WGS) entry which is preliminary data.</text>
</comment>
<evidence type="ECO:0000256" key="4">
    <source>
        <dbReference type="ARBA" id="ARBA00022776"/>
    </source>
</evidence>
<dbReference type="GO" id="GO:0070979">
    <property type="term" value="P:protein K11-linked ubiquitination"/>
    <property type="evidence" value="ECO:0007669"/>
    <property type="project" value="TreeGrafter"/>
</dbReference>
<keyword evidence="4" id="KW-0498">Mitosis</keyword>
<keyword evidence="10" id="KW-1185">Reference proteome</keyword>
<evidence type="ECO:0008006" key="11">
    <source>
        <dbReference type="Google" id="ProtNLM"/>
    </source>
</evidence>
<dbReference type="AlphaFoldDB" id="A0AAV1KJ69"/>
<name>A0AAV1KJ69_9NEOP</name>
<dbReference type="GO" id="GO:0051301">
    <property type="term" value="P:cell division"/>
    <property type="evidence" value="ECO:0007669"/>
    <property type="project" value="UniProtKB-KW"/>
</dbReference>
<gene>
    <name evidence="9" type="ORF">PARMNEM_LOCUS4521</name>
</gene>
<keyword evidence="5" id="KW-0131">Cell cycle</keyword>
<dbReference type="Pfam" id="PF21282">
    <property type="entry name" value="APC1_3rd"/>
    <property type="match status" value="1"/>
</dbReference>
<dbReference type="InterPro" id="IPR048971">
    <property type="entry name" value="Apc1_3rd"/>
</dbReference>
<evidence type="ECO:0000313" key="10">
    <source>
        <dbReference type="Proteomes" id="UP001314205"/>
    </source>
</evidence>
<feature type="domain" description="Anaphase-promoting complex subunit 1 C-terminal" evidence="7">
    <location>
        <begin position="668"/>
        <end position="856"/>
    </location>
</feature>
<evidence type="ECO:0000256" key="3">
    <source>
        <dbReference type="ARBA" id="ARBA00022737"/>
    </source>
</evidence>
<proteinExistence type="inferred from homology"/>
<keyword evidence="6" id="KW-0812">Transmembrane</keyword>
<dbReference type="Pfam" id="PF18122">
    <property type="entry name" value="APC1_C"/>
    <property type="match status" value="1"/>
</dbReference>
<dbReference type="InterPro" id="IPR024990">
    <property type="entry name" value="Apc1"/>
</dbReference>
<dbReference type="InterPro" id="IPR041221">
    <property type="entry name" value="APC1_C"/>
</dbReference>
<keyword evidence="3" id="KW-0677">Repeat</keyword>
<dbReference type="PANTHER" id="PTHR12827:SF3">
    <property type="entry name" value="ANAPHASE-PROMOTING COMPLEX SUBUNIT 1"/>
    <property type="match status" value="1"/>
</dbReference>
<keyword evidence="6" id="KW-0472">Membrane</keyword>
<comment type="similarity">
    <text evidence="1">Belongs to the APC1 family.</text>
</comment>
<dbReference type="InterPro" id="IPR011989">
    <property type="entry name" value="ARM-like"/>
</dbReference>
<dbReference type="GO" id="GO:0007091">
    <property type="term" value="P:metaphase/anaphase transition of mitotic cell cycle"/>
    <property type="evidence" value="ECO:0007669"/>
    <property type="project" value="TreeGrafter"/>
</dbReference>
<dbReference type="Proteomes" id="UP001314205">
    <property type="component" value="Unassembled WGS sequence"/>
</dbReference>
<dbReference type="GO" id="GO:0005680">
    <property type="term" value="C:anaphase-promoting complex"/>
    <property type="evidence" value="ECO:0007669"/>
    <property type="project" value="InterPro"/>
</dbReference>
<keyword evidence="6" id="KW-1133">Transmembrane helix</keyword>
<organism evidence="9 10">
    <name type="scientific">Parnassius mnemosyne</name>
    <name type="common">clouded apollo</name>
    <dbReference type="NCBI Taxonomy" id="213953"/>
    <lineage>
        <taxon>Eukaryota</taxon>
        <taxon>Metazoa</taxon>
        <taxon>Ecdysozoa</taxon>
        <taxon>Arthropoda</taxon>
        <taxon>Hexapoda</taxon>
        <taxon>Insecta</taxon>
        <taxon>Pterygota</taxon>
        <taxon>Neoptera</taxon>
        <taxon>Endopterygota</taxon>
        <taxon>Lepidoptera</taxon>
        <taxon>Glossata</taxon>
        <taxon>Ditrysia</taxon>
        <taxon>Papilionoidea</taxon>
        <taxon>Papilionidae</taxon>
        <taxon>Parnassiinae</taxon>
        <taxon>Parnassini</taxon>
        <taxon>Parnassius</taxon>
        <taxon>Driopa</taxon>
    </lineage>
</organism>
<protein>
    <recommendedName>
        <fullName evidence="11">Anaphase-promoting complex subunit 1</fullName>
    </recommendedName>
</protein>
<dbReference type="EMBL" id="CAVLGL010000046">
    <property type="protein sequence ID" value="CAK1583078.1"/>
    <property type="molecule type" value="Genomic_DNA"/>
</dbReference>
<accession>A0AAV1KJ69</accession>
<dbReference type="InterPro" id="IPR002015">
    <property type="entry name" value="Proteasome/cyclosome_rpt"/>
</dbReference>
<dbReference type="GO" id="GO:0031145">
    <property type="term" value="P:anaphase-promoting complex-dependent catabolic process"/>
    <property type="evidence" value="ECO:0007669"/>
    <property type="project" value="TreeGrafter"/>
</dbReference>